<feature type="transmembrane region" description="Helical" evidence="6">
    <location>
        <begin position="111"/>
        <end position="133"/>
    </location>
</feature>
<evidence type="ECO:0000256" key="2">
    <source>
        <dbReference type="ARBA" id="ARBA00006843"/>
    </source>
</evidence>
<dbReference type="GO" id="GO:0016020">
    <property type="term" value="C:membrane"/>
    <property type="evidence" value="ECO:0007669"/>
    <property type="project" value="UniProtKB-SubCell"/>
</dbReference>
<evidence type="ECO:0000256" key="3">
    <source>
        <dbReference type="ARBA" id="ARBA00022692"/>
    </source>
</evidence>
<keyword evidence="4 6" id="KW-1133">Transmembrane helix</keyword>
<dbReference type="PANTHER" id="PTHR14948">
    <property type="entry name" value="NG5"/>
    <property type="match status" value="1"/>
</dbReference>
<accession>A0A8C9H6N8</accession>
<dbReference type="Proteomes" id="UP000694416">
    <property type="component" value="Unplaced"/>
</dbReference>
<feature type="transmembrane region" description="Helical" evidence="6">
    <location>
        <begin position="69"/>
        <end position="91"/>
    </location>
</feature>
<comment type="similarity">
    <text evidence="2">Belongs to the CD225/Dispanin family.</text>
</comment>
<proteinExistence type="inferred from homology"/>
<evidence type="ECO:0000256" key="4">
    <source>
        <dbReference type="ARBA" id="ARBA00022989"/>
    </source>
</evidence>
<organism evidence="7 8">
    <name type="scientific">Piliocolobus tephrosceles</name>
    <name type="common">Ugandan red Colobus</name>
    <dbReference type="NCBI Taxonomy" id="591936"/>
    <lineage>
        <taxon>Eukaryota</taxon>
        <taxon>Metazoa</taxon>
        <taxon>Chordata</taxon>
        <taxon>Craniata</taxon>
        <taxon>Vertebrata</taxon>
        <taxon>Euteleostomi</taxon>
        <taxon>Mammalia</taxon>
        <taxon>Eutheria</taxon>
        <taxon>Euarchontoglires</taxon>
        <taxon>Primates</taxon>
        <taxon>Haplorrhini</taxon>
        <taxon>Catarrhini</taxon>
        <taxon>Cercopithecidae</taxon>
        <taxon>Colobinae</taxon>
        <taxon>Piliocolobus</taxon>
    </lineage>
</organism>
<protein>
    <recommendedName>
        <fullName evidence="9">Transmembrane protein</fullName>
    </recommendedName>
</protein>
<dbReference type="PANTHER" id="PTHR14948:SF40">
    <property type="match status" value="1"/>
</dbReference>
<reference evidence="7" key="2">
    <citation type="submission" date="2025-09" db="UniProtKB">
        <authorList>
            <consortium name="Ensembl"/>
        </authorList>
    </citation>
    <scope>IDENTIFICATION</scope>
</reference>
<keyword evidence="8" id="KW-1185">Reference proteome</keyword>
<evidence type="ECO:0008006" key="9">
    <source>
        <dbReference type="Google" id="ProtNLM"/>
    </source>
</evidence>
<reference evidence="7" key="1">
    <citation type="submission" date="2025-08" db="UniProtKB">
        <authorList>
            <consortium name="Ensembl"/>
        </authorList>
    </citation>
    <scope>IDENTIFICATION</scope>
</reference>
<dbReference type="Pfam" id="PF04505">
    <property type="entry name" value="CD225"/>
    <property type="match status" value="1"/>
</dbReference>
<evidence type="ECO:0000256" key="1">
    <source>
        <dbReference type="ARBA" id="ARBA00004370"/>
    </source>
</evidence>
<comment type="subcellular location">
    <subcellularLocation>
        <location evidence="1">Membrane</location>
    </subcellularLocation>
</comment>
<name>A0A8C9H6N8_9PRIM</name>
<evidence type="ECO:0000313" key="8">
    <source>
        <dbReference type="Proteomes" id="UP000694416"/>
    </source>
</evidence>
<dbReference type="Ensembl" id="ENSPTET00000021356.1">
    <property type="protein sequence ID" value="ENSPTEP00000014230.1"/>
    <property type="gene ID" value="ENSPTEG00000015912.1"/>
</dbReference>
<dbReference type="AlphaFoldDB" id="A0A8C9H6N8"/>
<dbReference type="InterPro" id="IPR051423">
    <property type="entry name" value="CD225/Dispanin"/>
</dbReference>
<keyword evidence="5 6" id="KW-0472">Membrane</keyword>
<sequence length="140" mass="15645">MSPSRTHDPCLQIPLTQHLLLRPRPMATATSPRDLKSPVTPMQPLIPVQLLTPMQPVTLMPLRPPEIDYLLLAIISFFCILLAILALVFSLKTREANFLGNQRKAWIHSRLILGFSMASILVGCIVIICSIVIKSLKQKI</sequence>
<evidence type="ECO:0000313" key="7">
    <source>
        <dbReference type="Ensembl" id="ENSPTEP00000014230.1"/>
    </source>
</evidence>
<dbReference type="InterPro" id="IPR007593">
    <property type="entry name" value="CD225/Dispanin_fam"/>
</dbReference>
<evidence type="ECO:0000256" key="5">
    <source>
        <dbReference type="ARBA" id="ARBA00023136"/>
    </source>
</evidence>
<evidence type="ECO:0000256" key="6">
    <source>
        <dbReference type="SAM" id="Phobius"/>
    </source>
</evidence>
<keyword evidence="3 6" id="KW-0812">Transmembrane</keyword>